<evidence type="ECO:0000256" key="15">
    <source>
        <dbReference type="SAM" id="Phobius"/>
    </source>
</evidence>
<keyword evidence="6" id="KW-0808">Transferase</keyword>
<gene>
    <name evidence="18" type="ORF">BSK56_17290</name>
</gene>
<keyword evidence="13 15" id="KW-0472">Membrane</keyword>
<dbReference type="Gene3D" id="6.10.340.10">
    <property type="match status" value="1"/>
</dbReference>
<keyword evidence="4" id="KW-1003">Cell membrane</keyword>
<dbReference type="CDD" id="cd06225">
    <property type="entry name" value="HAMP"/>
    <property type="match status" value="1"/>
</dbReference>
<dbReference type="RefSeq" id="WP_076111823.1">
    <property type="nucleotide sequence ID" value="NZ_MPTB01000021.1"/>
</dbReference>
<feature type="domain" description="HAMP" evidence="17">
    <location>
        <begin position="186"/>
        <end position="238"/>
    </location>
</feature>
<evidence type="ECO:0000313" key="19">
    <source>
        <dbReference type="Proteomes" id="UP000187412"/>
    </source>
</evidence>
<evidence type="ECO:0000256" key="12">
    <source>
        <dbReference type="ARBA" id="ARBA00023012"/>
    </source>
</evidence>
<keyword evidence="7 15" id="KW-0812">Transmembrane</keyword>
<dbReference type="Gene3D" id="1.10.287.130">
    <property type="match status" value="1"/>
</dbReference>
<dbReference type="PROSITE" id="PS50109">
    <property type="entry name" value="HIS_KIN"/>
    <property type="match status" value="1"/>
</dbReference>
<evidence type="ECO:0000256" key="1">
    <source>
        <dbReference type="ARBA" id="ARBA00000085"/>
    </source>
</evidence>
<evidence type="ECO:0000256" key="14">
    <source>
        <dbReference type="SAM" id="Coils"/>
    </source>
</evidence>
<dbReference type="Gene3D" id="3.30.565.10">
    <property type="entry name" value="Histidine kinase-like ATPase, C-terminal domain"/>
    <property type="match status" value="1"/>
</dbReference>
<evidence type="ECO:0000256" key="8">
    <source>
        <dbReference type="ARBA" id="ARBA00022741"/>
    </source>
</evidence>
<dbReference type="InterPro" id="IPR005467">
    <property type="entry name" value="His_kinase_dom"/>
</dbReference>
<sequence length="466" mass="53909">MKNKTYIWTLVLFLLFINVGIMVFSIVNTKHNLSGIKRSYLREHNFIVNSMTKDIVAMKNRGYETDAAIARSYDMYNKQYEVQKIYLQIYKDKERRYSSLPIEATLSDKEINIEKDITEITVVTLDGRKYIQICGYLPEPYSQYALAYYADITDIVNEWEKLNNSLFTASIIFSGVLSICLFILLEYLFKPLERISCISNKIANGEYKEKLEITGGEEIAEVVQSFNTMADKIQYQMEELENHAKEKQRLIDDLAHELRTPLTAIYGYAEYMQKTHLSEEAKYAATNYILSESKRLKNISESLLELVIIREEKEIEMVSIDIEKLFKKIHQTENIKLKEKGIELVYYNELKEIKGNEDLIESMVVNLVDNAIKACSTKGKITMRAYFEKEKKVIEVEDNGKGMTEEQLLQVTEAFYRVDKARSRKEGGNGLGLALCAQIAKKHHAELSFSSKPNEKTIVKVIFQEC</sequence>
<evidence type="ECO:0000256" key="9">
    <source>
        <dbReference type="ARBA" id="ARBA00022777"/>
    </source>
</evidence>
<organism evidence="18 19">
    <name type="scientific">Paenibacillus borealis</name>
    <dbReference type="NCBI Taxonomy" id="160799"/>
    <lineage>
        <taxon>Bacteria</taxon>
        <taxon>Bacillati</taxon>
        <taxon>Bacillota</taxon>
        <taxon>Bacilli</taxon>
        <taxon>Bacillales</taxon>
        <taxon>Paenibacillaceae</taxon>
        <taxon>Paenibacillus</taxon>
    </lineage>
</organism>
<keyword evidence="12" id="KW-0902">Two-component regulatory system</keyword>
<name>A0ABX3H7T0_PAEBO</name>
<evidence type="ECO:0000256" key="11">
    <source>
        <dbReference type="ARBA" id="ARBA00022989"/>
    </source>
</evidence>
<proteinExistence type="predicted"/>
<keyword evidence="11 15" id="KW-1133">Transmembrane helix</keyword>
<dbReference type="SUPFAM" id="SSF47384">
    <property type="entry name" value="Homodimeric domain of signal transducing histidine kinase"/>
    <property type="match status" value="1"/>
</dbReference>
<dbReference type="PANTHER" id="PTHR45528:SF1">
    <property type="entry name" value="SENSOR HISTIDINE KINASE CPXA"/>
    <property type="match status" value="1"/>
</dbReference>
<dbReference type="InterPro" id="IPR036097">
    <property type="entry name" value="HisK_dim/P_sf"/>
</dbReference>
<evidence type="ECO:0000256" key="10">
    <source>
        <dbReference type="ARBA" id="ARBA00022840"/>
    </source>
</evidence>
<dbReference type="EC" id="2.7.13.3" evidence="3"/>
<keyword evidence="19" id="KW-1185">Reference proteome</keyword>
<evidence type="ECO:0000313" key="18">
    <source>
        <dbReference type="EMBL" id="OMD46280.1"/>
    </source>
</evidence>
<dbReference type="InterPro" id="IPR003661">
    <property type="entry name" value="HisK_dim/P_dom"/>
</dbReference>
<dbReference type="SMART" id="SM00304">
    <property type="entry name" value="HAMP"/>
    <property type="match status" value="1"/>
</dbReference>
<evidence type="ECO:0000256" key="5">
    <source>
        <dbReference type="ARBA" id="ARBA00022553"/>
    </source>
</evidence>
<evidence type="ECO:0000259" key="16">
    <source>
        <dbReference type="PROSITE" id="PS50109"/>
    </source>
</evidence>
<accession>A0ABX3H7T0</accession>
<feature type="coiled-coil region" evidence="14">
    <location>
        <begin position="230"/>
        <end position="257"/>
    </location>
</feature>
<evidence type="ECO:0000256" key="2">
    <source>
        <dbReference type="ARBA" id="ARBA00004651"/>
    </source>
</evidence>
<evidence type="ECO:0000256" key="3">
    <source>
        <dbReference type="ARBA" id="ARBA00012438"/>
    </source>
</evidence>
<keyword evidence="14" id="KW-0175">Coiled coil</keyword>
<dbReference type="Pfam" id="PF00512">
    <property type="entry name" value="HisKA"/>
    <property type="match status" value="1"/>
</dbReference>
<protein>
    <recommendedName>
        <fullName evidence="3">histidine kinase</fullName>
        <ecNumber evidence="3">2.7.13.3</ecNumber>
    </recommendedName>
</protein>
<dbReference type="SMART" id="SM00387">
    <property type="entry name" value="HATPase_c"/>
    <property type="match status" value="1"/>
</dbReference>
<evidence type="ECO:0000256" key="4">
    <source>
        <dbReference type="ARBA" id="ARBA00022475"/>
    </source>
</evidence>
<comment type="catalytic activity">
    <reaction evidence="1">
        <text>ATP + protein L-histidine = ADP + protein N-phospho-L-histidine.</text>
        <dbReference type="EC" id="2.7.13.3"/>
    </reaction>
</comment>
<evidence type="ECO:0000256" key="13">
    <source>
        <dbReference type="ARBA" id="ARBA00023136"/>
    </source>
</evidence>
<dbReference type="CDD" id="cd00075">
    <property type="entry name" value="HATPase"/>
    <property type="match status" value="1"/>
</dbReference>
<reference evidence="18 19" key="1">
    <citation type="submission" date="2016-10" db="EMBL/GenBank/DDBJ databases">
        <title>Paenibacillus species isolates.</title>
        <authorList>
            <person name="Beno S.M."/>
        </authorList>
    </citation>
    <scope>NUCLEOTIDE SEQUENCE [LARGE SCALE GENOMIC DNA]</scope>
    <source>
        <strain evidence="18 19">FSL H7-0744</strain>
    </source>
</reference>
<feature type="domain" description="Histidine kinase" evidence="16">
    <location>
        <begin position="253"/>
        <end position="466"/>
    </location>
</feature>
<dbReference type="EMBL" id="MPTB01000021">
    <property type="protein sequence ID" value="OMD46280.1"/>
    <property type="molecule type" value="Genomic_DNA"/>
</dbReference>
<feature type="transmembrane region" description="Helical" evidence="15">
    <location>
        <begin position="6"/>
        <end position="27"/>
    </location>
</feature>
<dbReference type="Proteomes" id="UP000187412">
    <property type="component" value="Unassembled WGS sequence"/>
</dbReference>
<dbReference type="InterPro" id="IPR003594">
    <property type="entry name" value="HATPase_dom"/>
</dbReference>
<dbReference type="PROSITE" id="PS50885">
    <property type="entry name" value="HAMP"/>
    <property type="match status" value="1"/>
</dbReference>
<dbReference type="InterPro" id="IPR004358">
    <property type="entry name" value="Sig_transdc_His_kin-like_C"/>
</dbReference>
<dbReference type="Pfam" id="PF02518">
    <property type="entry name" value="HATPase_c"/>
    <property type="match status" value="1"/>
</dbReference>
<dbReference type="CDD" id="cd00082">
    <property type="entry name" value="HisKA"/>
    <property type="match status" value="1"/>
</dbReference>
<keyword evidence="5" id="KW-0597">Phosphoprotein</keyword>
<comment type="subcellular location">
    <subcellularLocation>
        <location evidence="2">Cell membrane</location>
        <topology evidence="2">Multi-pass membrane protein</topology>
    </subcellularLocation>
</comment>
<evidence type="ECO:0000259" key="17">
    <source>
        <dbReference type="PROSITE" id="PS50885"/>
    </source>
</evidence>
<dbReference type="SMART" id="SM00388">
    <property type="entry name" value="HisKA"/>
    <property type="match status" value="1"/>
</dbReference>
<keyword evidence="10" id="KW-0067">ATP-binding</keyword>
<dbReference type="PANTHER" id="PTHR45528">
    <property type="entry name" value="SENSOR HISTIDINE KINASE CPXA"/>
    <property type="match status" value="1"/>
</dbReference>
<dbReference type="SUPFAM" id="SSF158472">
    <property type="entry name" value="HAMP domain-like"/>
    <property type="match status" value="1"/>
</dbReference>
<feature type="transmembrane region" description="Helical" evidence="15">
    <location>
        <begin position="166"/>
        <end position="189"/>
    </location>
</feature>
<keyword evidence="9" id="KW-0418">Kinase</keyword>
<dbReference type="InterPro" id="IPR036890">
    <property type="entry name" value="HATPase_C_sf"/>
</dbReference>
<keyword evidence="8" id="KW-0547">Nucleotide-binding</keyword>
<evidence type="ECO:0000256" key="7">
    <source>
        <dbReference type="ARBA" id="ARBA00022692"/>
    </source>
</evidence>
<dbReference type="PRINTS" id="PR00344">
    <property type="entry name" value="BCTRLSENSOR"/>
</dbReference>
<dbReference type="SUPFAM" id="SSF55874">
    <property type="entry name" value="ATPase domain of HSP90 chaperone/DNA topoisomerase II/histidine kinase"/>
    <property type="match status" value="1"/>
</dbReference>
<dbReference type="InterPro" id="IPR003660">
    <property type="entry name" value="HAMP_dom"/>
</dbReference>
<evidence type="ECO:0000256" key="6">
    <source>
        <dbReference type="ARBA" id="ARBA00022679"/>
    </source>
</evidence>
<comment type="caution">
    <text evidence="18">The sequence shown here is derived from an EMBL/GenBank/DDBJ whole genome shotgun (WGS) entry which is preliminary data.</text>
</comment>
<dbReference type="InterPro" id="IPR050398">
    <property type="entry name" value="HssS/ArlS-like"/>
</dbReference>
<dbReference type="Pfam" id="PF00672">
    <property type="entry name" value="HAMP"/>
    <property type="match status" value="1"/>
</dbReference>